<dbReference type="RefSeq" id="WP_153864082.1">
    <property type="nucleotide sequence ID" value="NZ_WJQS01000014.1"/>
</dbReference>
<dbReference type="InterPro" id="IPR003439">
    <property type="entry name" value="ABC_transporter-like_ATP-bd"/>
</dbReference>
<dbReference type="AlphaFoldDB" id="A0A6I2GLG6"/>
<name>A0A6I2GLG6_9LACT</name>
<gene>
    <name evidence="5" type="ORF">GIY09_11200</name>
</gene>
<dbReference type="PANTHER" id="PTHR42939">
    <property type="entry name" value="ABC TRANSPORTER ATP-BINDING PROTEIN ALBC-RELATED"/>
    <property type="match status" value="1"/>
</dbReference>
<keyword evidence="6" id="KW-1185">Reference proteome</keyword>
<evidence type="ECO:0000313" key="6">
    <source>
        <dbReference type="Proteomes" id="UP000430975"/>
    </source>
</evidence>
<organism evidence="5 6">
    <name type="scientific">Fundicoccus ignavus</name>
    <dbReference type="NCBI Taxonomy" id="2664442"/>
    <lineage>
        <taxon>Bacteria</taxon>
        <taxon>Bacillati</taxon>
        <taxon>Bacillota</taxon>
        <taxon>Bacilli</taxon>
        <taxon>Lactobacillales</taxon>
        <taxon>Aerococcaceae</taxon>
        <taxon>Fundicoccus</taxon>
    </lineage>
</organism>
<dbReference type="Pfam" id="PF00005">
    <property type="entry name" value="ABC_tran"/>
    <property type="match status" value="1"/>
</dbReference>
<feature type="domain" description="ABC transporter" evidence="4">
    <location>
        <begin position="3"/>
        <end position="233"/>
    </location>
</feature>
<accession>A0A6I2GLG6</accession>
<dbReference type="InterPro" id="IPR051782">
    <property type="entry name" value="ABC_Transporter_VariousFunc"/>
</dbReference>
<keyword evidence="2" id="KW-0547">Nucleotide-binding</keyword>
<dbReference type="EMBL" id="WJQS01000014">
    <property type="protein sequence ID" value="MRI86411.1"/>
    <property type="molecule type" value="Genomic_DNA"/>
</dbReference>
<protein>
    <submittedName>
        <fullName evidence="5">ATP-binding cassette domain-containing protein</fullName>
    </submittedName>
</protein>
<evidence type="ECO:0000256" key="2">
    <source>
        <dbReference type="ARBA" id="ARBA00022741"/>
    </source>
</evidence>
<keyword evidence="1" id="KW-0813">Transport</keyword>
<dbReference type="GO" id="GO:0005524">
    <property type="term" value="F:ATP binding"/>
    <property type="evidence" value="ECO:0007669"/>
    <property type="project" value="UniProtKB-KW"/>
</dbReference>
<evidence type="ECO:0000256" key="3">
    <source>
        <dbReference type="ARBA" id="ARBA00022840"/>
    </source>
</evidence>
<dbReference type="InterPro" id="IPR003593">
    <property type="entry name" value="AAA+_ATPase"/>
</dbReference>
<dbReference type="PROSITE" id="PS50893">
    <property type="entry name" value="ABC_TRANSPORTER_2"/>
    <property type="match status" value="1"/>
</dbReference>
<sequence>MTLKVTNLYSGYRQVPVLKDINFEIKFGEIVGLIGLNGAGKSTLLKTILGLLKAQKGEVSIDGTTIQANHSQYAQQLAYIPETPILYEALTLKEHLEMTALGYGISTEVVMERAEPLLKLFRLDKHLSWFPAHFSKGMKQKVMVICALVTDAKVLIIDEPFLGLDPLAIKHFTNLLKERAEAGSAILFTTHVLSIAETLCDHYLMLQAGQLIASGDLPSMQMQLNKPDASLDELYVMIAEEGLASEVGGEV</sequence>
<dbReference type="SMART" id="SM00382">
    <property type="entry name" value="AAA"/>
    <property type="match status" value="1"/>
</dbReference>
<dbReference type="GO" id="GO:0016887">
    <property type="term" value="F:ATP hydrolysis activity"/>
    <property type="evidence" value="ECO:0007669"/>
    <property type="project" value="InterPro"/>
</dbReference>
<dbReference type="InterPro" id="IPR027417">
    <property type="entry name" value="P-loop_NTPase"/>
</dbReference>
<evidence type="ECO:0000259" key="4">
    <source>
        <dbReference type="PROSITE" id="PS50893"/>
    </source>
</evidence>
<evidence type="ECO:0000256" key="1">
    <source>
        <dbReference type="ARBA" id="ARBA00022448"/>
    </source>
</evidence>
<keyword evidence="3 5" id="KW-0067">ATP-binding</keyword>
<reference evidence="5 6" key="1">
    <citation type="submission" date="2019-11" db="EMBL/GenBank/DDBJ databases">
        <title>Characterisation of Fundicoccus ignavus gen. nov. sp. nov., a novel genus of the family Aerococcaceae isolated from bulk tank milk.</title>
        <authorList>
            <person name="Siebert A."/>
            <person name="Huptas C."/>
            <person name="Wenning M."/>
            <person name="Scherer S."/>
            <person name="Doll E.V."/>
        </authorList>
    </citation>
    <scope>NUCLEOTIDE SEQUENCE [LARGE SCALE GENOMIC DNA]</scope>
    <source>
        <strain evidence="5 6">WS4759</strain>
    </source>
</reference>
<dbReference type="Proteomes" id="UP000430975">
    <property type="component" value="Unassembled WGS sequence"/>
</dbReference>
<dbReference type="PANTHER" id="PTHR42939:SF5">
    <property type="entry name" value="ABC-TYPE TRANSPORTER ATP-BINDING PROTEIN ECSA"/>
    <property type="match status" value="1"/>
</dbReference>
<dbReference type="InterPro" id="IPR017871">
    <property type="entry name" value="ABC_transporter-like_CS"/>
</dbReference>
<proteinExistence type="predicted"/>
<dbReference type="PROSITE" id="PS00211">
    <property type="entry name" value="ABC_TRANSPORTER_1"/>
    <property type="match status" value="1"/>
</dbReference>
<evidence type="ECO:0000313" key="5">
    <source>
        <dbReference type="EMBL" id="MRI86411.1"/>
    </source>
</evidence>
<dbReference type="CDD" id="cd03230">
    <property type="entry name" value="ABC_DR_subfamily_A"/>
    <property type="match status" value="1"/>
</dbReference>
<dbReference type="Gene3D" id="3.40.50.300">
    <property type="entry name" value="P-loop containing nucleotide triphosphate hydrolases"/>
    <property type="match status" value="1"/>
</dbReference>
<comment type="caution">
    <text evidence="5">The sequence shown here is derived from an EMBL/GenBank/DDBJ whole genome shotgun (WGS) entry which is preliminary data.</text>
</comment>
<dbReference type="SUPFAM" id="SSF52540">
    <property type="entry name" value="P-loop containing nucleoside triphosphate hydrolases"/>
    <property type="match status" value="1"/>
</dbReference>